<gene>
    <name evidence="1" type="ORF">UFOVP1119_11</name>
    <name evidence="2" type="ORF">UFOVP1238_128</name>
</gene>
<evidence type="ECO:0000313" key="2">
    <source>
        <dbReference type="EMBL" id="CAB4193706.1"/>
    </source>
</evidence>
<proteinExistence type="predicted"/>
<evidence type="ECO:0000313" key="1">
    <source>
        <dbReference type="EMBL" id="CAB4185187.1"/>
    </source>
</evidence>
<organism evidence="2">
    <name type="scientific">uncultured Caudovirales phage</name>
    <dbReference type="NCBI Taxonomy" id="2100421"/>
    <lineage>
        <taxon>Viruses</taxon>
        <taxon>Duplodnaviria</taxon>
        <taxon>Heunggongvirae</taxon>
        <taxon>Uroviricota</taxon>
        <taxon>Caudoviricetes</taxon>
        <taxon>Peduoviridae</taxon>
        <taxon>Maltschvirus</taxon>
        <taxon>Maltschvirus maltsch</taxon>
    </lineage>
</organism>
<protein>
    <submittedName>
        <fullName evidence="2">Uncharacterized protein</fullName>
    </submittedName>
</protein>
<sequence length="113" mass="13109">MEDDFDEEYYDEDDDIASEQVLGYLIDIGAAYYDGVDGTGERMFRFNMDMLKEVLPDLYDTIMEDLDNTMLELYEKGLAEVEYDEQLNAHFKISEEGKSILHDLGFGSFTEEN</sequence>
<dbReference type="EMBL" id="LR797198">
    <property type="protein sequence ID" value="CAB4193706.1"/>
    <property type="molecule type" value="Genomic_DNA"/>
</dbReference>
<reference evidence="2" key="1">
    <citation type="submission" date="2020-05" db="EMBL/GenBank/DDBJ databases">
        <authorList>
            <person name="Chiriac C."/>
            <person name="Salcher M."/>
            <person name="Ghai R."/>
            <person name="Kavagutti S V."/>
        </authorList>
    </citation>
    <scope>NUCLEOTIDE SEQUENCE</scope>
</reference>
<dbReference type="EMBL" id="LR797076">
    <property type="protein sequence ID" value="CAB4185187.1"/>
    <property type="molecule type" value="Genomic_DNA"/>
</dbReference>
<name>A0A6J5RHA5_9CAUD</name>
<accession>A0A6J5RHA5</accession>